<dbReference type="EMBL" id="FOMX01000034">
    <property type="protein sequence ID" value="SFF19611.1"/>
    <property type="molecule type" value="Genomic_DNA"/>
</dbReference>
<gene>
    <name evidence="2" type="ORF">SAMN02745121_07444</name>
</gene>
<protein>
    <submittedName>
        <fullName evidence="2">Uncharacterized protein</fullName>
    </submittedName>
</protein>
<evidence type="ECO:0000256" key="1">
    <source>
        <dbReference type="SAM" id="MobiDB-lite"/>
    </source>
</evidence>
<dbReference type="RefSeq" id="WP_096327049.1">
    <property type="nucleotide sequence ID" value="NZ_FOMX01000034.1"/>
</dbReference>
<keyword evidence="3" id="KW-1185">Reference proteome</keyword>
<dbReference type="AlphaFoldDB" id="A0A1I2GST0"/>
<evidence type="ECO:0000313" key="2">
    <source>
        <dbReference type="EMBL" id="SFF19611.1"/>
    </source>
</evidence>
<accession>A0A1I2GST0</accession>
<proteinExistence type="predicted"/>
<name>A0A1I2GST0_9BACT</name>
<reference evidence="3" key="1">
    <citation type="submission" date="2016-10" db="EMBL/GenBank/DDBJ databases">
        <authorList>
            <person name="Varghese N."/>
            <person name="Submissions S."/>
        </authorList>
    </citation>
    <scope>NUCLEOTIDE SEQUENCE [LARGE SCALE GENOMIC DNA]</scope>
    <source>
        <strain evidence="3">ATCC 25963</strain>
    </source>
</reference>
<dbReference type="OrthoDB" id="280156at2"/>
<evidence type="ECO:0000313" key="3">
    <source>
        <dbReference type="Proteomes" id="UP000199400"/>
    </source>
</evidence>
<dbReference type="Proteomes" id="UP000199400">
    <property type="component" value="Unassembled WGS sequence"/>
</dbReference>
<feature type="region of interest" description="Disordered" evidence="1">
    <location>
        <begin position="246"/>
        <end position="321"/>
    </location>
</feature>
<organism evidence="2 3">
    <name type="scientific">Nannocystis exedens</name>
    <dbReference type="NCBI Taxonomy" id="54"/>
    <lineage>
        <taxon>Bacteria</taxon>
        <taxon>Pseudomonadati</taxon>
        <taxon>Myxococcota</taxon>
        <taxon>Polyangia</taxon>
        <taxon>Nannocystales</taxon>
        <taxon>Nannocystaceae</taxon>
        <taxon>Nannocystis</taxon>
    </lineage>
</organism>
<feature type="compositionally biased region" description="Acidic residues" evidence="1">
    <location>
        <begin position="251"/>
        <end position="316"/>
    </location>
</feature>
<sequence length="550" mass="60037">MNDAPRPVSLETWRHTANRQFFFGDALALAEDFTHAPHDRAATTWDGRYANDPWEEGPLGVAPGVIGVVLPQDASVPIFVELRADAPPARAPEATWVVEASVEIGHGGAVLVTDGDEKRDEFPVESGTYMVRVSRLGAEGSTSPVRYVLQVYPGAALPAPRVLHDEAHPGQLRADADWTTLEPLPVGGSEAQLSALVRSDAPMGRRLWAIEALAASNLALAWRTREQLVFGDKLIPVAYELLTQRGGDDAVGADEDEGSEAEEEDEDASEEGEDDDEGASEEGEEDADEEEDASEEDEEDEEDEENEADDAGDDEDDKKAGDAGEEFVLSLDVTGVPAEASARVGRLVRLDADNLFHQCNQQRDENFPGEAPFISGVLTNWGFFPATARIAEHVRSWSNWESAVALARAVAAALKDVVYSTDSDVPYYPFVAPADSLDELRAALGLGARETLRIDRPFATRTGRKARDNIFYARNEQIRVNPEIYFSPGDRAALAKADRLLRAASPEVMYVYFNSGYFDDEDRRYVVTPEYALARLPGFVAGVVTFGVFT</sequence>